<organism evidence="8 9">
    <name type="scientific">Alteribacillus bidgolensis</name>
    <dbReference type="NCBI Taxonomy" id="930129"/>
    <lineage>
        <taxon>Bacteria</taxon>
        <taxon>Bacillati</taxon>
        <taxon>Bacillota</taxon>
        <taxon>Bacilli</taxon>
        <taxon>Bacillales</taxon>
        <taxon>Bacillaceae</taxon>
        <taxon>Alteribacillus</taxon>
    </lineage>
</organism>
<name>A0A1G8PG85_9BACI</name>
<proteinExistence type="inferred from homology"/>
<feature type="site" description="Positions MEP for the nucleophilic attack" evidence="7">
    <location>
        <position position="208"/>
    </location>
</feature>
<keyword evidence="5 7" id="KW-0548">Nucleotidyltransferase</keyword>
<evidence type="ECO:0000256" key="7">
    <source>
        <dbReference type="HAMAP-Rule" id="MF_00108"/>
    </source>
</evidence>
<dbReference type="InterPro" id="IPR018294">
    <property type="entry name" value="ISPD_synthase_CS"/>
</dbReference>
<dbReference type="Gene3D" id="3.90.550.10">
    <property type="entry name" value="Spore Coat Polysaccharide Biosynthesis Protein SpsA, Chain A"/>
    <property type="match status" value="1"/>
</dbReference>
<comment type="catalytic activity">
    <reaction evidence="1 7">
        <text>2-C-methyl-D-erythritol 4-phosphate + CTP + H(+) = 4-CDP-2-C-methyl-D-erythritol + diphosphate</text>
        <dbReference type="Rhea" id="RHEA:13429"/>
        <dbReference type="ChEBI" id="CHEBI:15378"/>
        <dbReference type="ChEBI" id="CHEBI:33019"/>
        <dbReference type="ChEBI" id="CHEBI:37563"/>
        <dbReference type="ChEBI" id="CHEBI:57823"/>
        <dbReference type="ChEBI" id="CHEBI:58262"/>
        <dbReference type="EC" id="2.7.7.60"/>
    </reaction>
</comment>
<dbReference type="EC" id="2.7.7.60" evidence="7"/>
<dbReference type="GO" id="GO:0019288">
    <property type="term" value="P:isopentenyl diphosphate biosynthetic process, methylerythritol 4-phosphate pathway"/>
    <property type="evidence" value="ECO:0007669"/>
    <property type="project" value="UniProtKB-UniRule"/>
</dbReference>
<dbReference type="InterPro" id="IPR029044">
    <property type="entry name" value="Nucleotide-diphossugar_trans"/>
</dbReference>
<reference evidence="8 9" key="1">
    <citation type="submission" date="2016-10" db="EMBL/GenBank/DDBJ databases">
        <authorList>
            <person name="de Groot N.N."/>
        </authorList>
    </citation>
    <scope>NUCLEOTIDE SEQUENCE [LARGE SCALE GENOMIC DNA]</scope>
    <source>
        <strain evidence="9">P4B,CCM 7963,CECT 7998,DSM 25260,IBRC-M 10614,KCTC 13821</strain>
    </source>
</reference>
<evidence type="ECO:0000313" key="8">
    <source>
        <dbReference type="EMBL" id="SDI91499.1"/>
    </source>
</evidence>
<gene>
    <name evidence="7" type="primary">ispD</name>
    <name evidence="8" type="ORF">SAMN05216352_11475</name>
</gene>
<dbReference type="OrthoDB" id="9806837at2"/>
<dbReference type="InterPro" id="IPR050088">
    <property type="entry name" value="IspD/TarI_cytidylyltransf_bact"/>
</dbReference>
<dbReference type="Pfam" id="PF01128">
    <property type="entry name" value="IspD"/>
    <property type="match status" value="1"/>
</dbReference>
<keyword evidence="9" id="KW-1185">Reference proteome</keyword>
<feature type="site" description="Transition state stabilizer" evidence="7">
    <location>
        <position position="22"/>
    </location>
</feature>
<dbReference type="InterPro" id="IPR034683">
    <property type="entry name" value="IspD/TarI"/>
</dbReference>
<comment type="function">
    <text evidence="7">Catalyzes the formation of 4-diphosphocytidyl-2-C-methyl-D-erythritol from CTP and 2-C-methyl-D-erythritol 4-phosphate (MEP).</text>
</comment>
<keyword evidence="6 7" id="KW-0414">Isoprene biosynthesis</keyword>
<sequence>MNYDVVIPAAGQGKRMQAGCNKQFLMLEKKPVIIHTVSIFDNDPWCERIIIAANSNEINAMERLMKDWNIKKVKAIVAGGRERQDSVFKGLKQLNSSSLVLIHDGARPFITKEQIHSLAEKANTDGAAVLGVKMKDTVKKVKDGLVLETIERSSVWSVQTPQAFQFPIIFDAYKKAAMDGYAGTDDTSLVERLGFPIHMVEGSYDNIKLTTPEDMTVARAILNKRKEEA</sequence>
<evidence type="ECO:0000313" key="9">
    <source>
        <dbReference type="Proteomes" id="UP000199017"/>
    </source>
</evidence>
<dbReference type="PANTHER" id="PTHR32125:SF4">
    <property type="entry name" value="2-C-METHYL-D-ERYTHRITOL 4-PHOSPHATE CYTIDYLYLTRANSFERASE, CHLOROPLASTIC"/>
    <property type="match status" value="1"/>
</dbReference>
<accession>A0A1G8PG85</accession>
<evidence type="ECO:0000256" key="5">
    <source>
        <dbReference type="ARBA" id="ARBA00022695"/>
    </source>
</evidence>
<dbReference type="SUPFAM" id="SSF53448">
    <property type="entry name" value="Nucleotide-diphospho-sugar transferases"/>
    <property type="match status" value="1"/>
</dbReference>
<dbReference type="RefSeq" id="WP_091587358.1">
    <property type="nucleotide sequence ID" value="NZ_FNDU01000014.1"/>
</dbReference>
<dbReference type="STRING" id="930129.SAMN05216352_11475"/>
<dbReference type="InterPro" id="IPR001228">
    <property type="entry name" value="IspD"/>
</dbReference>
<evidence type="ECO:0000256" key="2">
    <source>
        <dbReference type="ARBA" id="ARBA00004787"/>
    </source>
</evidence>
<dbReference type="CDD" id="cd02516">
    <property type="entry name" value="CDP-ME_synthetase"/>
    <property type="match status" value="1"/>
</dbReference>
<dbReference type="Proteomes" id="UP000199017">
    <property type="component" value="Unassembled WGS sequence"/>
</dbReference>
<dbReference type="FunFam" id="3.90.550.10:FF:000003">
    <property type="entry name" value="2-C-methyl-D-erythritol 4-phosphate cytidylyltransferase"/>
    <property type="match status" value="1"/>
</dbReference>
<evidence type="ECO:0000256" key="6">
    <source>
        <dbReference type="ARBA" id="ARBA00023229"/>
    </source>
</evidence>
<dbReference type="HAMAP" id="MF_00108">
    <property type="entry name" value="IspD"/>
    <property type="match status" value="1"/>
</dbReference>
<evidence type="ECO:0000256" key="3">
    <source>
        <dbReference type="ARBA" id="ARBA00009789"/>
    </source>
</evidence>
<comment type="pathway">
    <text evidence="2 7">Isoprenoid biosynthesis; isopentenyl diphosphate biosynthesis via DXP pathway; isopentenyl diphosphate from 1-deoxy-D-xylulose 5-phosphate: step 2/6.</text>
</comment>
<feature type="site" description="Positions MEP for the nucleophilic attack" evidence="7">
    <location>
        <position position="152"/>
    </location>
</feature>
<comment type="similarity">
    <text evidence="3 7">Belongs to the IspD/TarI cytidylyltransferase family. IspD subfamily.</text>
</comment>
<dbReference type="PANTHER" id="PTHR32125">
    <property type="entry name" value="2-C-METHYL-D-ERYTHRITOL 4-PHOSPHATE CYTIDYLYLTRANSFERASE, CHLOROPLASTIC"/>
    <property type="match status" value="1"/>
</dbReference>
<evidence type="ECO:0000256" key="1">
    <source>
        <dbReference type="ARBA" id="ARBA00001282"/>
    </source>
</evidence>
<dbReference type="UniPathway" id="UPA00056">
    <property type="reaction ID" value="UER00093"/>
</dbReference>
<evidence type="ECO:0000256" key="4">
    <source>
        <dbReference type="ARBA" id="ARBA00022679"/>
    </source>
</evidence>
<dbReference type="PROSITE" id="PS01295">
    <property type="entry name" value="ISPD"/>
    <property type="match status" value="1"/>
</dbReference>
<protein>
    <recommendedName>
        <fullName evidence="7">2-C-methyl-D-erythritol 4-phosphate cytidylyltransferase</fullName>
        <ecNumber evidence="7">2.7.7.60</ecNumber>
    </recommendedName>
    <alternativeName>
        <fullName evidence="7">4-diphosphocytidyl-2C-methyl-D-erythritol synthase</fullName>
    </alternativeName>
    <alternativeName>
        <fullName evidence="7">MEP cytidylyltransferase</fullName>
        <shortName evidence="7">MCT</shortName>
    </alternativeName>
</protein>
<dbReference type="AlphaFoldDB" id="A0A1G8PG85"/>
<feature type="site" description="Transition state stabilizer" evidence="7">
    <location>
        <position position="15"/>
    </location>
</feature>
<keyword evidence="4 7" id="KW-0808">Transferase</keyword>
<dbReference type="GO" id="GO:0050518">
    <property type="term" value="F:2-C-methyl-D-erythritol 4-phosphate cytidylyltransferase activity"/>
    <property type="evidence" value="ECO:0007669"/>
    <property type="project" value="UniProtKB-UniRule"/>
</dbReference>
<dbReference type="NCBIfam" id="TIGR00453">
    <property type="entry name" value="ispD"/>
    <property type="match status" value="1"/>
</dbReference>
<dbReference type="EMBL" id="FNDU01000014">
    <property type="protein sequence ID" value="SDI91499.1"/>
    <property type="molecule type" value="Genomic_DNA"/>
</dbReference>